<comment type="caution">
    <text evidence="1">The sequence shown here is derived from an EMBL/GenBank/DDBJ whole genome shotgun (WGS) entry which is preliminary data.</text>
</comment>
<evidence type="ECO:0000313" key="2">
    <source>
        <dbReference type="Proteomes" id="UP000266723"/>
    </source>
</evidence>
<proteinExistence type="predicted"/>
<keyword evidence="2" id="KW-1185">Reference proteome</keyword>
<sequence>MTVMALGDSTGRITMSIESTEMIMDIPEMSFAQTKLVLEIYTKDEINEMLYGVCGAQEKNEDDFQMKLDGVYYPLHDRISWGLNRSRRNQCLKVP</sequence>
<dbReference type="EMBL" id="QGKV02000759">
    <property type="protein sequence ID" value="KAF3562675.1"/>
    <property type="molecule type" value="Genomic_DNA"/>
</dbReference>
<name>A0ABQ7CSK9_BRACR</name>
<gene>
    <name evidence="1" type="ORF">DY000_02015788</name>
</gene>
<accession>A0ABQ7CSK9</accession>
<dbReference type="Proteomes" id="UP000266723">
    <property type="component" value="Unassembled WGS sequence"/>
</dbReference>
<protein>
    <submittedName>
        <fullName evidence="1">Uncharacterized protein</fullName>
    </submittedName>
</protein>
<reference evidence="1 2" key="1">
    <citation type="journal article" date="2020" name="BMC Genomics">
        <title>Intraspecific diversification of the crop wild relative Brassica cretica Lam. using demographic model selection.</title>
        <authorList>
            <person name="Kioukis A."/>
            <person name="Michalopoulou V.A."/>
            <person name="Briers L."/>
            <person name="Pirintsos S."/>
            <person name="Studholme D.J."/>
            <person name="Pavlidis P."/>
            <person name="Sarris P.F."/>
        </authorList>
    </citation>
    <scope>NUCLEOTIDE SEQUENCE [LARGE SCALE GENOMIC DNA]</scope>
    <source>
        <strain evidence="2">cv. PFS-1207/04</strain>
    </source>
</reference>
<organism evidence="1 2">
    <name type="scientific">Brassica cretica</name>
    <name type="common">Mustard</name>
    <dbReference type="NCBI Taxonomy" id="69181"/>
    <lineage>
        <taxon>Eukaryota</taxon>
        <taxon>Viridiplantae</taxon>
        <taxon>Streptophyta</taxon>
        <taxon>Embryophyta</taxon>
        <taxon>Tracheophyta</taxon>
        <taxon>Spermatophyta</taxon>
        <taxon>Magnoliopsida</taxon>
        <taxon>eudicotyledons</taxon>
        <taxon>Gunneridae</taxon>
        <taxon>Pentapetalae</taxon>
        <taxon>rosids</taxon>
        <taxon>malvids</taxon>
        <taxon>Brassicales</taxon>
        <taxon>Brassicaceae</taxon>
        <taxon>Brassiceae</taxon>
        <taxon>Brassica</taxon>
    </lineage>
</organism>
<evidence type="ECO:0000313" key="1">
    <source>
        <dbReference type="EMBL" id="KAF3562675.1"/>
    </source>
</evidence>